<dbReference type="InterPro" id="IPR004114">
    <property type="entry name" value="THUMP_dom"/>
</dbReference>
<feature type="domain" description="Rhodanese" evidence="12">
    <location>
        <begin position="487"/>
        <end position="535"/>
    </location>
</feature>
<gene>
    <name evidence="11" type="primary">thiI</name>
    <name evidence="14" type="ordered locus">ESA_02879</name>
</gene>
<dbReference type="InterPro" id="IPR026340">
    <property type="entry name" value="THII_Thiazole_biosynth_dom"/>
</dbReference>
<evidence type="ECO:0000256" key="8">
    <source>
        <dbReference type="ARBA" id="ARBA00022977"/>
    </source>
</evidence>
<dbReference type="SUPFAM" id="SSF52821">
    <property type="entry name" value="Rhodanese/Cell cycle control phosphatase"/>
    <property type="match status" value="1"/>
</dbReference>
<dbReference type="InterPro" id="IPR036873">
    <property type="entry name" value="Rhodanese-like_dom_sf"/>
</dbReference>
<dbReference type="Proteomes" id="UP000000260">
    <property type="component" value="Chromosome"/>
</dbReference>
<dbReference type="EMBL" id="CP000783">
    <property type="protein sequence ID" value="ABU78108.1"/>
    <property type="molecule type" value="Genomic_DNA"/>
</dbReference>
<dbReference type="CDD" id="cd11716">
    <property type="entry name" value="THUMP_ThiI"/>
    <property type="match status" value="1"/>
</dbReference>
<dbReference type="InterPro" id="IPR003720">
    <property type="entry name" value="tRNA_STrfase"/>
</dbReference>
<keyword evidence="15" id="KW-1185">Reference proteome</keyword>
<keyword evidence="5 11" id="KW-0547">Nucleotide-binding</keyword>
<comment type="caution">
    <text evidence="11">Lacks conserved residue(s) required for the propagation of feature annotation.</text>
</comment>
<dbReference type="FunFam" id="3.30.2130.30:FF:000002">
    <property type="entry name" value="tRNA sulfurtransferase"/>
    <property type="match status" value="1"/>
</dbReference>
<dbReference type="PANTHER" id="PTHR43209">
    <property type="entry name" value="TRNA SULFURTRANSFERASE"/>
    <property type="match status" value="1"/>
</dbReference>
<dbReference type="PROSITE" id="PS51165">
    <property type="entry name" value="THUMP"/>
    <property type="match status" value="1"/>
</dbReference>
<dbReference type="FunFam" id="3.40.250.10:FF:000003">
    <property type="entry name" value="tRNA sulfurtransferase"/>
    <property type="match status" value="1"/>
</dbReference>
<dbReference type="GO" id="GO:0052837">
    <property type="term" value="P:thiazole biosynthetic process"/>
    <property type="evidence" value="ECO:0007669"/>
    <property type="project" value="InterPro"/>
</dbReference>
<comment type="similarity">
    <text evidence="11">Belongs to the ThiI family.</text>
</comment>
<sequence length="537" mass="60738">MVAETQRLANNALWVGNRRSDIAMMIYCRAHDAGAVLPAVPFSKPRWACQRIIATMKFIIKLFPEITIKSQSVRLRFIKILTGNIRNVLKHYDENLAVVRHWDHIVVRIKDETQHDAVLDALTRIPGIHHVLEVDDVPFTDMHDIFEKTLANWRDQLEGKTFCVRVKRRGQHEFSSIEVERYVGGGLNQHIESARVKLKQPDVTVNLEIEDDRLLLIKGRYEGIGGFPIGTQEDVLSLISGGFDSGVSSYMLMRRGCRVHYCFFNLGGAAHEIGVRQVAHYLWSRFGSSHRVRFVAINFEPVVGEILEKVDDGQMGVVLKRMMVRAASKVAERYGVQALVTGEALGQVSSQTLTNLRLIDNVSDTLVLRPLISYDKEHIIDIARKIGTEDFARTMPEYCGVISKSPTVKAVKGKIEAEEANFDFSILDRVVAEATNVDIREIAEQTEQQVVEVETVNGFGPNDAILDIRSVDEQDEKPLVVEGVEVVSLPFYKLSTKFGDLDQSKTYLLWCERGVMSRLQALYLLEQGFKNVKVYRP</sequence>
<evidence type="ECO:0000259" key="13">
    <source>
        <dbReference type="PROSITE" id="PS51165"/>
    </source>
</evidence>
<proteinExistence type="inferred from homology"/>
<dbReference type="Gene3D" id="3.30.2130.30">
    <property type="match status" value="1"/>
</dbReference>
<dbReference type="Pfam" id="PF02568">
    <property type="entry name" value="ThiI"/>
    <property type="match status" value="1"/>
</dbReference>
<dbReference type="SMART" id="SM00981">
    <property type="entry name" value="THUMP"/>
    <property type="match status" value="1"/>
</dbReference>
<dbReference type="GO" id="GO:0005829">
    <property type="term" value="C:cytosol"/>
    <property type="evidence" value="ECO:0007669"/>
    <property type="project" value="TreeGrafter"/>
</dbReference>
<comment type="function">
    <text evidence="11">Catalyzes the ATP-dependent transfer of a sulfur to tRNA to produce 4-thiouridine in position 8 of tRNAs, which functions as a near-UV photosensor. Also catalyzes the transfer of sulfur to the sulfur carrier protein ThiS, forming ThiS-thiocarboxylate. This is a step in the synthesis of thiazole, in the thiamine biosynthesis pathway. The sulfur is donated as persulfide by IscS.</text>
</comment>
<dbReference type="GO" id="GO:0005524">
    <property type="term" value="F:ATP binding"/>
    <property type="evidence" value="ECO:0007669"/>
    <property type="project" value="UniProtKB-UniRule"/>
</dbReference>
<dbReference type="UniPathway" id="UPA00060"/>
<keyword evidence="3 11" id="KW-0820">tRNA-binding</keyword>
<dbReference type="InterPro" id="IPR014729">
    <property type="entry name" value="Rossmann-like_a/b/a_fold"/>
</dbReference>
<dbReference type="SUPFAM" id="SSF143437">
    <property type="entry name" value="THUMP domain-like"/>
    <property type="match status" value="1"/>
</dbReference>
<organism evidence="14 15">
    <name type="scientific">Cronobacter sakazakii (strain ATCC BAA-894)</name>
    <name type="common">Enterobacter sakazakii</name>
    <dbReference type="NCBI Taxonomy" id="290339"/>
    <lineage>
        <taxon>Bacteria</taxon>
        <taxon>Pseudomonadati</taxon>
        <taxon>Pseudomonadota</taxon>
        <taxon>Gammaproteobacteria</taxon>
        <taxon>Enterobacterales</taxon>
        <taxon>Enterobacteriaceae</taxon>
        <taxon>Cronobacter</taxon>
    </lineage>
</organism>
<evidence type="ECO:0000256" key="9">
    <source>
        <dbReference type="ARBA" id="ARBA00023157"/>
    </source>
</evidence>
<evidence type="ECO:0000256" key="6">
    <source>
        <dbReference type="ARBA" id="ARBA00022840"/>
    </source>
</evidence>
<dbReference type="PROSITE" id="PS50206">
    <property type="entry name" value="RHODANESE_3"/>
    <property type="match status" value="1"/>
</dbReference>
<dbReference type="SUPFAM" id="SSF52402">
    <property type="entry name" value="Adenine nucleotide alpha hydrolases-like"/>
    <property type="match status" value="1"/>
</dbReference>
<dbReference type="Pfam" id="PF22025">
    <property type="entry name" value="ThiI_fer"/>
    <property type="match status" value="1"/>
</dbReference>
<dbReference type="HOGENOM" id="CLU_037952_4_1_6"/>
<dbReference type="GO" id="GO:0004810">
    <property type="term" value="F:CCA tRNA nucleotidyltransferase activity"/>
    <property type="evidence" value="ECO:0007669"/>
    <property type="project" value="InterPro"/>
</dbReference>
<dbReference type="InterPro" id="IPR020536">
    <property type="entry name" value="ThiI_AANH"/>
</dbReference>
<feature type="domain" description="THUMP" evidence="13">
    <location>
        <begin position="116"/>
        <end position="220"/>
    </location>
</feature>
<accession>A7MFH3</accession>
<dbReference type="InterPro" id="IPR049961">
    <property type="entry name" value="ThiI_N"/>
</dbReference>
<dbReference type="FunFam" id="3.40.50.620:FF:000029">
    <property type="entry name" value="tRNA sulfurtransferase"/>
    <property type="match status" value="1"/>
</dbReference>
<evidence type="ECO:0000256" key="2">
    <source>
        <dbReference type="ARBA" id="ARBA00022490"/>
    </source>
</evidence>
<evidence type="ECO:0000256" key="5">
    <source>
        <dbReference type="ARBA" id="ARBA00022741"/>
    </source>
</evidence>
<keyword evidence="8 11" id="KW-0784">Thiamine biosynthesis</keyword>
<dbReference type="NCBIfam" id="TIGR00342">
    <property type="entry name" value="tRNA uracil 4-sulfurtransferase ThiI"/>
    <property type="match status" value="1"/>
</dbReference>
<keyword evidence="4 11" id="KW-0808">Transferase</keyword>
<evidence type="ECO:0000256" key="3">
    <source>
        <dbReference type="ARBA" id="ARBA00022555"/>
    </source>
</evidence>
<feature type="binding site" evidence="11">
    <location>
        <position position="320"/>
    </location>
    <ligand>
        <name>ATP</name>
        <dbReference type="ChEBI" id="CHEBI:30616"/>
    </ligand>
</feature>
<dbReference type="Pfam" id="PF02926">
    <property type="entry name" value="THUMP"/>
    <property type="match status" value="1"/>
</dbReference>
<keyword evidence="7 11" id="KW-0694">RNA-binding</keyword>
<dbReference type="GO" id="GO:0009228">
    <property type="term" value="P:thiamine biosynthetic process"/>
    <property type="evidence" value="ECO:0007669"/>
    <property type="project" value="UniProtKB-KW"/>
</dbReference>
<dbReference type="CDD" id="cd01712">
    <property type="entry name" value="PPase_ThiI"/>
    <property type="match status" value="1"/>
</dbReference>
<comment type="catalytic activity">
    <reaction evidence="11">
        <text>[ThiI sulfur-carrier protein]-S-sulfanyl-L-cysteine + a uridine in tRNA + 2 reduced [2Fe-2S]-[ferredoxin] + ATP + H(+) = [ThiI sulfur-carrier protein]-L-cysteine + a 4-thiouridine in tRNA + 2 oxidized [2Fe-2S]-[ferredoxin] + AMP + diphosphate</text>
        <dbReference type="Rhea" id="RHEA:24176"/>
        <dbReference type="Rhea" id="RHEA-COMP:10000"/>
        <dbReference type="Rhea" id="RHEA-COMP:10001"/>
        <dbReference type="Rhea" id="RHEA-COMP:13337"/>
        <dbReference type="Rhea" id="RHEA-COMP:13338"/>
        <dbReference type="Rhea" id="RHEA-COMP:13339"/>
        <dbReference type="Rhea" id="RHEA-COMP:13340"/>
        <dbReference type="ChEBI" id="CHEBI:15378"/>
        <dbReference type="ChEBI" id="CHEBI:29950"/>
        <dbReference type="ChEBI" id="CHEBI:30616"/>
        <dbReference type="ChEBI" id="CHEBI:33019"/>
        <dbReference type="ChEBI" id="CHEBI:33737"/>
        <dbReference type="ChEBI" id="CHEBI:33738"/>
        <dbReference type="ChEBI" id="CHEBI:61963"/>
        <dbReference type="ChEBI" id="CHEBI:65315"/>
        <dbReference type="ChEBI" id="CHEBI:136798"/>
        <dbReference type="ChEBI" id="CHEBI:456215"/>
        <dbReference type="EC" id="2.8.1.4"/>
    </reaction>
</comment>
<reference evidence="14 15" key="1">
    <citation type="journal article" date="2010" name="PLoS ONE">
        <title>Genome sequence of Cronobacter sakazakii BAA-894 and comparative genomic hybridization analysis with other Cronobacter species.</title>
        <authorList>
            <person name="Kucerova E."/>
            <person name="Clifton S.W."/>
            <person name="Xia X.Q."/>
            <person name="Long F."/>
            <person name="Porwollik S."/>
            <person name="Fulton L."/>
            <person name="Fronick C."/>
            <person name="Minx P."/>
            <person name="Kyung K."/>
            <person name="Warren W."/>
            <person name="Fulton R."/>
            <person name="Feng D."/>
            <person name="Wollam A."/>
            <person name="Shah N."/>
            <person name="Bhonagiri V."/>
            <person name="Nash W.E."/>
            <person name="Hallsworth-Pepin K."/>
            <person name="Wilson R.K."/>
            <person name="McClelland M."/>
            <person name="Forsythe S.J."/>
        </authorList>
    </citation>
    <scope>NUCLEOTIDE SEQUENCE [LARGE SCALE GENOMIC DNA]</scope>
    <source>
        <strain evidence="14 15">ATCC BAA-894</strain>
    </source>
</reference>
<evidence type="ECO:0000256" key="1">
    <source>
        <dbReference type="ARBA" id="ARBA00004496"/>
    </source>
</evidence>
<dbReference type="Gene3D" id="3.40.50.620">
    <property type="entry name" value="HUPs"/>
    <property type="match status" value="1"/>
</dbReference>
<dbReference type="GO" id="GO:0140741">
    <property type="term" value="F:tRNA-uracil-4 sulfurtransferase activity"/>
    <property type="evidence" value="ECO:0007669"/>
    <property type="project" value="UniProtKB-EC"/>
</dbReference>
<protein>
    <recommendedName>
        <fullName evidence="11">tRNA sulfurtransferase</fullName>
        <ecNumber evidence="11">2.8.1.4</ecNumber>
    </recommendedName>
    <alternativeName>
        <fullName evidence="11">Sulfur carrier protein ThiS sulfurtransferase</fullName>
    </alternativeName>
    <alternativeName>
        <fullName evidence="11">Thiamine biosynthesis protein ThiI</fullName>
    </alternativeName>
    <alternativeName>
        <fullName evidence="11">tRNA 4-thiouridine synthase</fullName>
    </alternativeName>
</protein>
<comment type="subcellular location">
    <subcellularLocation>
        <location evidence="1 11">Cytoplasm</location>
    </subcellularLocation>
</comment>
<dbReference type="InterPro" id="IPR050102">
    <property type="entry name" value="tRNA_sulfurtransferase_ThiI"/>
</dbReference>
<evidence type="ECO:0000313" key="15">
    <source>
        <dbReference type="Proteomes" id="UP000000260"/>
    </source>
</evidence>
<dbReference type="PANTHER" id="PTHR43209:SF1">
    <property type="entry name" value="TRNA SULFURTRANSFERASE"/>
    <property type="match status" value="1"/>
</dbReference>
<feature type="binding site" evidence="11">
    <location>
        <begin position="238"/>
        <end position="239"/>
    </location>
    <ligand>
        <name>ATP</name>
        <dbReference type="ChEBI" id="CHEBI:30616"/>
    </ligand>
</feature>
<dbReference type="InterPro" id="IPR049962">
    <property type="entry name" value="THUMP_ThiI"/>
</dbReference>
<name>A7MFH3_CROS8</name>
<dbReference type="HAMAP" id="MF_00021">
    <property type="entry name" value="ThiI"/>
    <property type="match status" value="1"/>
</dbReference>
<dbReference type="InterPro" id="IPR001763">
    <property type="entry name" value="Rhodanese-like_dom"/>
</dbReference>
<dbReference type="EC" id="2.8.1.4" evidence="11"/>
<dbReference type="Gene3D" id="3.40.250.10">
    <property type="entry name" value="Rhodanese-like domain"/>
    <property type="match status" value="1"/>
</dbReference>
<keyword evidence="9 11" id="KW-1015">Disulfide bond</keyword>
<dbReference type="GO" id="GO:0009229">
    <property type="term" value="P:thiamine diphosphate biosynthetic process"/>
    <property type="evidence" value="ECO:0007669"/>
    <property type="project" value="UniProtKB-UniRule"/>
</dbReference>
<keyword evidence="6 11" id="KW-0067">ATP-binding</keyword>
<evidence type="ECO:0000256" key="4">
    <source>
        <dbReference type="ARBA" id="ARBA00022679"/>
    </source>
</evidence>
<dbReference type="InterPro" id="IPR054173">
    <property type="entry name" value="ThiI_fer"/>
</dbReference>
<feature type="active site" description="Cysteine persulfide intermediate" evidence="11">
    <location>
        <position position="511"/>
    </location>
</feature>
<feature type="binding site" evidence="11">
    <location>
        <position position="342"/>
    </location>
    <ligand>
        <name>ATP</name>
        <dbReference type="ChEBI" id="CHEBI:30616"/>
    </ligand>
</feature>
<feature type="disulfide bond" description="Redox-active" evidence="11">
    <location>
        <begin position="399"/>
        <end position="511"/>
    </location>
</feature>
<evidence type="ECO:0000256" key="10">
    <source>
        <dbReference type="ARBA" id="ARBA00023284"/>
    </source>
</evidence>
<dbReference type="KEGG" id="esa:ESA_02879"/>
<evidence type="ECO:0000259" key="12">
    <source>
        <dbReference type="PROSITE" id="PS50206"/>
    </source>
</evidence>
<dbReference type="NCBIfam" id="TIGR04271">
    <property type="entry name" value="ThiI_C_thiazole"/>
    <property type="match status" value="1"/>
</dbReference>
<evidence type="ECO:0000256" key="7">
    <source>
        <dbReference type="ARBA" id="ARBA00022884"/>
    </source>
</evidence>
<evidence type="ECO:0000313" key="14">
    <source>
        <dbReference type="EMBL" id="ABU78108.1"/>
    </source>
</evidence>
<dbReference type="GO" id="GO:0000049">
    <property type="term" value="F:tRNA binding"/>
    <property type="evidence" value="ECO:0007669"/>
    <property type="project" value="UniProtKB-UniRule"/>
</dbReference>
<dbReference type="AlphaFoldDB" id="A7MFH3"/>
<dbReference type="GO" id="GO:0002937">
    <property type="term" value="P:tRNA 4-thiouridine biosynthesis"/>
    <property type="evidence" value="ECO:0007669"/>
    <property type="project" value="TreeGrafter"/>
</dbReference>
<comment type="catalytic activity">
    <reaction evidence="11">
        <text>[ThiS sulfur-carrier protein]-C-terminal Gly-Gly-AMP + S-sulfanyl-L-cysteinyl-[cysteine desulfurase] + AH2 = [ThiS sulfur-carrier protein]-C-terminal-Gly-aminoethanethioate + L-cysteinyl-[cysteine desulfurase] + A + AMP + 2 H(+)</text>
        <dbReference type="Rhea" id="RHEA:43340"/>
        <dbReference type="Rhea" id="RHEA-COMP:12157"/>
        <dbReference type="Rhea" id="RHEA-COMP:12158"/>
        <dbReference type="Rhea" id="RHEA-COMP:12910"/>
        <dbReference type="Rhea" id="RHEA-COMP:19908"/>
        <dbReference type="ChEBI" id="CHEBI:13193"/>
        <dbReference type="ChEBI" id="CHEBI:15378"/>
        <dbReference type="ChEBI" id="CHEBI:17499"/>
        <dbReference type="ChEBI" id="CHEBI:29950"/>
        <dbReference type="ChEBI" id="CHEBI:61963"/>
        <dbReference type="ChEBI" id="CHEBI:90618"/>
        <dbReference type="ChEBI" id="CHEBI:232372"/>
        <dbReference type="ChEBI" id="CHEBI:456215"/>
    </reaction>
</comment>
<comment type="pathway">
    <text evidence="11">Cofactor biosynthesis; thiamine diphosphate biosynthesis.</text>
</comment>
<feature type="binding site" evidence="11">
    <location>
        <position position="351"/>
    </location>
    <ligand>
        <name>ATP</name>
        <dbReference type="ChEBI" id="CHEBI:30616"/>
    </ligand>
</feature>
<keyword evidence="2 11" id="KW-0963">Cytoplasm</keyword>
<evidence type="ECO:0000256" key="11">
    <source>
        <dbReference type="HAMAP-Rule" id="MF_00021"/>
    </source>
</evidence>
<keyword evidence="10 11" id="KW-0676">Redox-active center</keyword>